<evidence type="ECO:0000313" key="13">
    <source>
        <dbReference type="Proteomes" id="UP000694251"/>
    </source>
</evidence>
<gene>
    <name evidence="12" type="ORF">ISN44_Un135g000070</name>
</gene>
<feature type="compositionally biased region" description="Basic and acidic residues" evidence="8">
    <location>
        <begin position="291"/>
        <end position="315"/>
    </location>
</feature>
<feature type="compositionally biased region" description="Basic and acidic residues" evidence="8">
    <location>
        <begin position="619"/>
        <end position="636"/>
    </location>
</feature>
<dbReference type="CDD" id="cd00303">
    <property type="entry name" value="retropepsin_like"/>
    <property type="match status" value="1"/>
</dbReference>
<keyword evidence="1" id="KW-0645">Protease</keyword>
<evidence type="ECO:0000259" key="11">
    <source>
        <dbReference type="Pfam" id="PF17917"/>
    </source>
</evidence>
<evidence type="ECO:0000256" key="1">
    <source>
        <dbReference type="ARBA" id="ARBA00022670"/>
    </source>
</evidence>
<accession>A0A8T1XG01</accession>
<dbReference type="Proteomes" id="UP000694251">
    <property type="component" value="Unassembled WGS sequence"/>
</dbReference>
<reference evidence="12 13" key="1">
    <citation type="submission" date="2020-12" db="EMBL/GenBank/DDBJ databases">
        <title>Concerted genomic and epigenomic changes stabilize Arabidopsis allopolyploids.</title>
        <authorList>
            <person name="Chen Z."/>
        </authorList>
    </citation>
    <scope>NUCLEOTIDE SEQUENCE [LARGE SCALE GENOMIC DNA]</scope>
    <source>
        <strain evidence="12">As9502</strain>
        <tissue evidence="12">Leaf</tissue>
    </source>
</reference>
<keyword evidence="13" id="KW-1185">Reference proteome</keyword>
<dbReference type="CDD" id="cd09274">
    <property type="entry name" value="RNase_HI_RT_Ty3"/>
    <property type="match status" value="1"/>
</dbReference>
<feature type="compositionally biased region" description="Basic and acidic residues" evidence="8">
    <location>
        <begin position="1850"/>
        <end position="1859"/>
    </location>
</feature>
<evidence type="ECO:0000256" key="5">
    <source>
        <dbReference type="ARBA" id="ARBA00022759"/>
    </source>
</evidence>
<feature type="region of interest" description="Disordered" evidence="8">
    <location>
        <begin position="337"/>
        <end position="357"/>
    </location>
</feature>
<feature type="compositionally biased region" description="Acidic residues" evidence="8">
    <location>
        <begin position="337"/>
        <end position="347"/>
    </location>
</feature>
<dbReference type="InterPro" id="IPR005162">
    <property type="entry name" value="Retrotrans_gag_dom"/>
</dbReference>
<dbReference type="Pfam" id="PF03732">
    <property type="entry name" value="Retrotrans_gag"/>
    <property type="match status" value="2"/>
</dbReference>
<keyword evidence="5" id="KW-0255">Endonuclease</keyword>
<dbReference type="FunFam" id="3.10.10.10:FF:000007">
    <property type="entry name" value="Retrovirus-related Pol polyprotein from transposon 17.6-like Protein"/>
    <property type="match status" value="1"/>
</dbReference>
<dbReference type="Pfam" id="PF17917">
    <property type="entry name" value="RT_RNaseH"/>
    <property type="match status" value="1"/>
</dbReference>
<dbReference type="InterPro" id="IPR041373">
    <property type="entry name" value="RT_RNaseH"/>
</dbReference>
<keyword evidence="7 12" id="KW-0695">RNA-directed DNA polymerase</keyword>
<name>A0A8T1XG01_ARASU</name>
<keyword evidence="4" id="KW-0540">Nuclease</keyword>
<feature type="domain" description="Reverse transcriptase" evidence="9">
    <location>
        <begin position="907"/>
        <end position="1009"/>
    </location>
</feature>
<feature type="region of interest" description="Disordered" evidence="8">
    <location>
        <begin position="150"/>
        <end position="176"/>
    </location>
</feature>
<evidence type="ECO:0000259" key="10">
    <source>
        <dbReference type="Pfam" id="PF03732"/>
    </source>
</evidence>
<feature type="compositionally biased region" description="Basic and acidic residues" evidence="8">
    <location>
        <begin position="152"/>
        <end position="176"/>
    </location>
</feature>
<organism evidence="12 13">
    <name type="scientific">Arabidopsis suecica</name>
    <name type="common">Swedish thale-cress</name>
    <name type="synonym">Cardaminopsis suecica</name>
    <dbReference type="NCBI Taxonomy" id="45249"/>
    <lineage>
        <taxon>Eukaryota</taxon>
        <taxon>Viridiplantae</taxon>
        <taxon>Streptophyta</taxon>
        <taxon>Embryophyta</taxon>
        <taxon>Tracheophyta</taxon>
        <taxon>Spermatophyta</taxon>
        <taxon>Magnoliopsida</taxon>
        <taxon>eudicotyledons</taxon>
        <taxon>Gunneridae</taxon>
        <taxon>Pentapetalae</taxon>
        <taxon>rosids</taxon>
        <taxon>malvids</taxon>
        <taxon>Brassicales</taxon>
        <taxon>Brassicaceae</taxon>
        <taxon>Camelineae</taxon>
        <taxon>Arabidopsis</taxon>
    </lineage>
</organism>
<dbReference type="Pfam" id="PF08284">
    <property type="entry name" value="RVP_2"/>
    <property type="match status" value="1"/>
</dbReference>
<keyword evidence="6" id="KW-0378">Hydrolase</keyword>
<feature type="domain" description="Retrotransposon gag" evidence="10">
    <location>
        <begin position="1547"/>
        <end position="1598"/>
    </location>
</feature>
<feature type="domain" description="Retrotransposon gag" evidence="10">
    <location>
        <begin position="477"/>
        <end position="571"/>
    </location>
</feature>
<comment type="caution">
    <text evidence="12">The sequence shown here is derived from an EMBL/GenBank/DDBJ whole genome shotgun (WGS) entry which is preliminary data.</text>
</comment>
<evidence type="ECO:0000256" key="6">
    <source>
        <dbReference type="ARBA" id="ARBA00022801"/>
    </source>
</evidence>
<dbReference type="PANTHER" id="PTHR37984:SF5">
    <property type="entry name" value="PROTEIN NYNRIN-LIKE"/>
    <property type="match status" value="1"/>
</dbReference>
<evidence type="ECO:0000256" key="8">
    <source>
        <dbReference type="SAM" id="MobiDB-lite"/>
    </source>
</evidence>
<dbReference type="CDD" id="cd01647">
    <property type="entry name" value="RT_LTR"/>
    <property type="match status" value="1"/>
</dbReference>
<feature type="region of interest" description="Disordered" evidence="8">
    <location>
        <begin position="604"/>
        <end position="636"/>
    </location>
</feature>
<feature type="region of interest" description="Disordered" evidence="8">
    <location>
        <begin position="1828"/>
        <end position="1862"/>
    </location>
</feature>
<dbReference type="InterPro" id="IPR050951">
    <property type="entry name" value="Retrovirus_Pol_polyprotein"/>
</dbReference>
<feature type="region of interest" description="Disordered" evidence="8">
    <location>
        <begin position="271"/>
        <end position="316"/>
    </location>
</feature>
<sequence>MYLRRNLASPPEVDQVVVRHRRASPCLAAFFFFGLSALVDGGRIGPIPPRVMACLCTRGGDAVDLVSDELESSPNMYLGMPSHFPLHLMGALFLRLQLYVEHAISFSPLFFPIDISVSIYQLLAIILSGYPAVTGGYRAIRTRHMCGWEGSALKDPEGPRGAQNKRDLSKGASERNKMAEIEIMGTPSATGPTEAKEANGRTTKVRHNRTDLMPNGCDQVRGKDMAKRQGWLSGQDLRTLELSSDGNNLTRRTAWDGMFQGRGLTWNFQVRKSKTGKRKKDKEVAGTSQTEKVEITRETSSKGKNVAEEKEKEPRAPPTLKSVIVDPRVGETEIEEEVLEETDEENDEAGKGGENPTAIPSVGEMCDSMKTVMAQLAVLTQAVLPAGMPAKGTDGRIRQAVTQSGNIVGNSTEVIEIDPPVRAVRKVDYLSLLEHISRLGTKHFSGSSNPIEADEWRSRLVRNFCSTRCPEDYKKDIAIHLLEGDAHNWWLAVDKRKGERVETFKAFEDEFNRKYFPSEAWDRLESNFLDLVQGRRTVREYKEEFNKLRRYVGREIEDEAVQVRRFLRGLRVELRTLCSVRTFNTVSELVERAALIEANLDEEERIRPKGGNPKNEKKRKFDQLDDMKKSSGSRDECSQCKKRHLGECWKAKGRWHYIRECPQLQTEGPVGEKVNRGGGEPSGQAKRAAVAPRVYELTKETSEASNFNAISVNAAGGQAMIPEGQVCGIPVSIKGIEMPVDLIIIPLEKHEVILGMDWLGKYKATLNCHRGKVRFEREGGKLEFQGIRPASGKLVVSAVQAERMLQNGREAYLATITTTDGGTSSELEDIPVAKDFADVFQSLSWVPPDRSDPFTIELEPGTSPLSKAPYRMAPPEMAELKKQLDDLLEKGFIQPSSSPWGAPVLFVKKKDGSFRLCIDYRGINRVTVKNKYPLPRIDELLDQLKGAQWFSKIDLASGYHQILIEPADVRKTAFRIRYGHFEFVVMPFGLTNAPAAFIKMMNGLFREWAVLTRLREQKLYAKLTKCSFWQRSIGFLGHVVSGEGVSVDPEKIRTIKEWPTPKNATEVRTFLGLAGYYRKFVNGFATIAQAMTKLTRKEAKFTWSKECEKSFAKLKNMLTSAPVLVLPEADEPYVVYIDASITGLGCVLMQREKVIAYASRQLRKHEGNYPTHDLEMAAVIFALKIWRSYLYDFKVQIFTDHKSCKYIFTQPELNLRQRRWMELVADYDLDIVYHPGKANTVTDALSRRRAEVDTERNKEELIGTIRAMSLNTLEANTEPLGLSAADKADLLTRICKAQGGNPSEWLKSYGQLSAEMSSLGKRRIEWSPTILSEKKRDLSKGASERNKMAEIEIMGTPGTTRPTEAEEANGRTTKDVTKFVGRIWLSGKDGCPGKWDLRTLELSSDGNNLTGRTARDGTFHILPIYSTPRSSNLSSGHSMTPLDHLVEYHLATPPDNTRPFTLPHEQVQPNNIGAGDAPRNHNQCNGIVPPPVQNNNFEIKSGLIAMVQSNKFHGLPMEDPLDHLDEFDRLCSLIKINGVSEDGFKLRLFPFSLGDKAHQWEKSLPQGSITSWNYCKKAFLAKFFSNSRTARLRNDISGAMDLAKKMAEIHNKVDCTFNDLNIKLEALTSKVRYMEGQTATTSAPKVTRLPGKSIQNTKEYATAHAITICHDRELPTRHVSTSITEDSDVQDGEPAPSPSRALPWKFRKAWIERYNSLAEKQLDEMEAVMPLIELLNLISDPHKDVFKETLWPATRSAVMINGVEVPTDFVVLEMEAEPKDPLILRRPFLAYVGAMIDVKDGRISLNLGKHIKLQFDINETSQRTVVEEKIRAQPQPSDSITRPSTTSTPDLRDLKKKSDEQEETIEKLAQTVEELKSKLDQMQEKAQSKCGIDSIPRKKFTSRWFEEIDYPPEEKEAYFEERRIEYSATHLSREDVEYDDEIREGYADPLYHPFSS</sequence>
<evidence type="ECO:0000256" key="7">
    <source>
        <dbReference type="ARBA" id="ARBA00022918"/>
    </source>
</evidence>
<dbReference type="InterPro" id="IPR000477">
    <property type="entry name" value="RT_dom"/>
</dbReference>
<feature type="domain" description="Reverse transcriptase RNase H-like" evidence="11">
    <location>
        <begin position="1130"/>
        <end position="1227"/>
    </location>
</feature>
<dbReference type="GO" id="GO:0003964">
    <property type="term" value="F:RNA-directed DNA polymerase activity"/>
    <property type="evidence" value="ECO:0007669"/>
    <property type="project" value="UniProtKB-KW"/>
</dbReference>
<protein>
    <submittedName>
        <fullName evidence="12">Reverse transcriptase domain</fullName>
    </submittedName>
</protein>
<dbReference type="GO" id="GO:0006508">
    <property type="term" value="P:proteolysis"/>
    <property type="evidence" value="ECO:0007669"/>
    <property type="project" value="UniProtKB-KW"/>
</dbReference>
<dbReference type="EMBL" id="JAEFBJ010000135">
    <property type="protein sequence ID" value="KAG7529539.1"/>
    <property type="molecule type" value="Genomic_DNA"/>
</dbReference>
<evidence type="ECO:0000259" key="9">
    <source>
        <dbReference type="Pfam" id="PF00078"/>
    </source>
</evidence>
<dbReference type="FunFam" id="3.30.70.270:FF:000020">
    <property type="entry name" value="Transposon Tf2-6 polyprotein-like Protein"/>
    <property type="match status" value="1"/>
</dbReference>
<dbReference type="PANTHER" id="PTHR37984">
    <property type="entry name" value="PROTEIN CBG26694"/>
    <property type="match status" value="1"/>
</dbReference>
<feature type="compositionally biased region" description="Polar residues" evidence="8">
    <location>
        <begin position="1834"/>
        <end position="1849"/>
    </location>
</feature>
<evidence type="ECO:0000256" key="2">
    <source>
        <dbReference type="ARBA" id="ARBA00022679"/>
    </source>
</evidence>
<dbReference type="GO" id="GO:0008233">
    <property type="term" value="F:peptidase activity"/>
    <property type="evidence" value="ECO:0007669"/>
    <property type="project" value="UniProtKB-KW"/>
</dbReference>
<keyword evidence="2" id="KW-0808">Transferase</keyword>
<evidence type="ECO:0000256" key="4">
    <source>
        <dbReference type="ARBA" id="ARBA00022722"/>
    </source>
</evidence>
<feature type="compositionally biased region" description="Basic residues" evidence="8">
    <location>
        <begin position="271"/>
        <end position="280"/>
    </location>
</feature>
<evidence type="ECO:0000313" key="12">
    <source>
        <dbReference type="EMBL" id="KAG7529539.1"/>
    </source>
</evidence>
<evidence type="ECO:0000256" key="3">
    <source>
        <dbReference type="ARBA" id="ARBA00022695"/>
    </source>
</evidence>
<keyword evidence="3" id="KW-0548">Nucleotidyltransferase</keyword>
<proteinExistence type="predicted"/>
<dbReference type="GO" id="GO:0004519">
    <property type="term" value="F:endonuclease activity"/>
    <property type="evidence" value="ECO:0007669"/>
    <property type="project" value="UniProtKB-KW"/>
</dbReference>
<dbReference type="Pfam" id="PF00078">
    <property type="entry name" value="RVT_1"/>
    <property type="match status" value="1"/>
</dbReference>
<dbReference type="OrthoDB" id="3341476at2759"/>